<keyword evidence="2 5" id="KW-0812">Transmembrane</keyword>
<keyword evidence="3 5" id="KW-1133">Transmembrane helix</keyword>
<protein>
    <submittedName>
        <fullName evidence="6">CvpA family protein</fullName>
    </submittedName>
</protein>
<feature type="transmembrane region" description="Helical" evidence="5">
    <location>
        <begin position="30"/>
        <end position="48"/>
    </location>
</feature>
<feature type="transmembrane region" description="Helical" evidence="5">
    <location>
        <begin position="68"/>
        <end position="85"/>
    </location>
</feature>
<dbReference type="eggNOG" id="COG1286">
    <property type="taxonomic scope" value="Bacteria"/>
</dbReference>
<dbReference type="EMBL" id="CP001843">
    <property type="protein sequence ID" value="AEF85883.1"/>
    <property type="molecule type" value="Genomic_DNA"/>
</dbReference>
<proteinExistence type="predicted"/>
<reference evidence="6 7" key="2">
    <citation type="journal article" date="2011" name="ISME J.">
        <title>RNA-seq reveals cooperative metabolic interactions between two termite-gut spirochete species in co-culture.</title>
        <authorList>
            <person name="Rosenthal A.Z."/>
            <person name="Matson E.G."/>
            <person name="Eldar A."/>
            <person name="Leadbetter J.R."/>
        </authorList>
    </citation>
    <scope>NUCLEOTIDE SEQUENCE [LARGE SCALE GENOMIC DNA]</scope>
    <source>
        <strain evidence="7">ATCC BAA-887 / DSM 12427 / ZAS-2</strain>
    </source>
</reference>
<feature type="transmembrane region" description="Helical" evidence="5">
    <location>
        <begin position="6"/>
        <end position="23"/>
    </location>
</feature>
<dbReference type="Pfam" id="PF02674">
    <property type="entry name" value="Colicin_V"/>
    <property type="match status" value="1"/>
</dbReference>
<evidence type="ECO:0000313" key="6">
    <source>
        <dbReference type="EMBL" id="AEF85883.1"/>
    </source>
</evidence>
<accession>F5YII1</accession>
<dbReference type="KEGG" id="tpi:TREPR_2222"/>
<dbReference type="Proteomes" id="UP000009223">
    <property type="component" value="Chromosome"/>
</dbReference>
<name>F5YII1_TREPZ</name>
<evidence type="ECO:0000256" key="2">
    <source>
        <dbReference type="ARBA" id="ARBA00022692"/>
    </source>
</evidence>
<dbReference type="GO" id="GO:0016020">
    <property type="term" value="C:membrane"/>
    <property type="evidence" value="ECO:0007669"/>
    <property type="project" value="UniProtKB-SubCell"/>
</dbReference>
<comment type="subcellular location">
    <subcellularLocation>
        <location evidence="1">Membrane</location>
        <topology evidence="1">Multi-pass membrane protein</topology>
    </subcellularLocation>
</comment>
<dbReference type="HOGENOM" id="CLU_129914_0_0_12"/>
<gene>
    <name evidence="6" type="primary">cvpA</name>
    <name evidence="6" type="ordered locus">TREPR_2222</name>
</gene>
<dbReference type="OrthoDB" id="361105at2"/>
<dbReference type="TCDB" id="9.B.160.1.11">
    <property type="family name" value="the colicin v production (cvpa) family"/>
</dbReference>
<feature type="transmembrane region" description="Helical" evidence="5">
    <location>
        <begin position="105"/>
        <end position="127"/>
    </location>
</feature>
<reference evidence="7" key="1">
    <citation type="submission" date="2009-12" db="EMBL/GenBank/DDBJ databases">
        <title>Complete sequence of Treponema primitia strain ZAS-2.</title>
        <authorList>
            <person name="Tetu S.G."/>
            <person name="Matson E."/>
            <person name="Ren Q."/>
            <person name="Seshadri R."/>
            <person name="Elbourne L."/>
            <person name="Hassan K.A."/>
            <person name="Durkin A."/>
            <person name="Radune D."/>
            <person name="Mohamoud Y."/>
            <person name="Shay R."/>
            <person name="Jin S."/>
            <person name="Zhang X."/>
            <person name="Lucey K."/>
            <person name="Ballor N.R."/>
            <person name="Ottesen E."/>
            <person name="Rosenthal R."/>
            <person name="Allen A."/>
            <person name="Leadbetter J.R."/>
            <person name="Paulsen I.T."/>
        </authorList>
    </citation>
    <scope>NUCLEOTIDE SEQUENCE [LARGE SCALE GENOMIC DNA]</scope>
    <source>
        <strain evidence="7">ATCC BAA-887 / DSM 12427 / ZAS-2</strain>
    </source>
</reference>
<dbReference type="PANTHER" id="PTHR37306">
    <property type="entry name" value="COLICIN V PRODUCTION PROTEIN"/>
    <property type="match status" value="1"/>
</dbReference>
<evidence type="ECO:0000256" key="3">
    <source>
        <dbReference type="ARBA" id="ARBA00022989"/>
    </source>
</evidence>
<dbReference type="InterPro" id="IPR003825">
    <property type="entry name" value="Colicin-V_CvpA"/>
</dbReference>
<evidence type="ECO:0000256" key="5">
    <source>
        <dbReference type="SAM" id="Phobius"/>
    </source>
</evidence>
<sequence>MKLAIIDIVFIVLILIMVFRCALRGFVKEIMSMASLVLGFLTAVLFYKPGAAFVRTKILADMQVLPELIAFAALFAIVFFAIKLLERIIYDIISRINLGGLDQALGFVLGLLEGLLLVCVILFIINIQPLFNPESLLVNSFFAKLLSSLVGELRLPVPDLPEVLGV</sequence>
<dbReference type="GO" id="GO:0009403">
    <property type="term" value="P:toxin biosynthetic process"/>
    <property type="evidence" value="ECO:0007669"/>
    <property type="project" value="InterPro"/>
</dbReference>
<evidence type="ECO:0000313" key="7">
    <source>
        <dbReference type="Proteomes" id="UP000009223"/>
    </source>
</evidence>
<dbReference type="AlphaFoldDB" id="F5YII1"/>
<dbReference type="PANTHER" id="PTHR37306:SF1">
    <property type="entry name" value="COLICIN V PRODUCTION PROTEIN"/>
    <property type="match status" value="1"/>
</dbReference>
<dbReference type="STRING" id="545694.TREPR_2222"/>
<keyword evidence="7" id="KW-1185">Reference proteome</keyword>
<evidence type="ECO:0000256" key="4">
    <source>
        <dbReference type="ARBA" id="ARBA00023136"/>
    </source>
</evidence>
<evidence type="ECO:0000256" key="1">
    <source>
        <dbReference type="ARBA" id="ARBA00004141"/>
    </source>
</evidence>
<organism evidence="6 7">
    <name type="scientific">Treponema primitia (strain ATCC BAA-887 / DSM 12427 / ZAS-2)</name>
    <dbReference type="NCBI Taxonomy" id="545694"/>
    <lineage>
        <taxon>Bacteria</taxon>
        <taxon>Pseudomonadati</taxon>
        <taxon>Spirochaetota</taxon>
        <taxon>Spirochaetia</taxon>
        <taxon>Spirochaetales</taxon>
        <taxon>Treponemataceae</taxon>
        <taxon>Treponema</taxon>
    </lineage>
</organism>
<dbReference type="RefSeq" id="WP_015707968.1">
    <property type="nucleotide sequence ID" value="NC_015578.1"/>
</dbReference>
<keyword evidence="4 5" id="KW-0472">Membrane</keyword>